<dbReference type="RefSeq" id="WP_058460668.1">
    <property type="nucleotide sequence ID" value="NZ_CAAAIY010000007.1"/>
</dbReference>
<dbReference type="AlphaFoldDB" id="A0A0W0RES8"/>
<organism evidence="2 3">
    <name type="scientific">Legionella bozemanae</name>
    <name type="common">Fluoribacter bozemanae</name>
    <dbReference type="NCBI Taxonomy" id="447"/>
    <lineage>
        <taxon>Bacteria</taxon>
        <taxon>Pseudomonadati</taxon>
        <taxon>Pseudomonadota</taxon>
        <taxon>Gammaproteobacteria</taxon>
        <taxon>Legionellales</taxon>
        <taxon>Legionellaceae</taxon>
        <taxon>Legionella</taxon>
    </lineage>
</organism>
<dbReference type="Proteomes" id="UP000054695">
    <property type="component" value="Unassembled WGS sequence"/>
</dbReference>
<sequence>MTRSLKYKAHVWCDSKNRVITAIHVTTGSIHDSQPFIELIKELNTKFSHSIKEVVADRAYGSGAILAFLQNYGIKSFIPLFTTRSGNNNCSEFEGIAFDPIKQTYVCRNNVLFHASKVNSDEIVTYRTRVKDCRNCSLRDVCQAPIMKGRDVQNIAELKISKYKPTWLQ</sequence>
<proteinExistence type="predicted"/>
<dbReference type="STRING" id="447.Lboz_3120"/>
<evidence type="ECO:0000313" key="2">
    <source>
        <dbReference type="EMBL" id="KTC69604.1"/>
    </source>
</evidence>
<dbReference type="GO" id="GO:0004803">
    <property type="term" value="F:transposase activity"/>
    <property type="evidence" value="ECO:0007669"/>
    <property type="project" value="InterPro"/>
</dbReference>
<evidence type="ECO:0000259" key="1">
    <source>
        <dbReference type="Pfam" id="PF01609"/>
    </source>
</evidence>
<protein>
    <submittedName>
        <fullName evidence="2">Transposase</fullName>
    </submittedName>
</protein>
<feature type="domain" description="Transposase IS4-like" evidence="1">
    <location>
        <begin position="7"/>
        <end position="80"/>
    </location>
</feature>
<dbReference type="PANTHER" id="PTHR33408">
    <property type="entry name" value="TRANSPOSASE"/>
    <property type="match status" value="1"/>
</dbReference>
<keyword evidence="3" id="KW-1185">Reference proteome</keyword>
<dbReference type="GO" id="GO:0006313">
    <property type="term" value="P:DNA transposition"/>
    <property type="evidence" value="ECO:0007669"/>
    <property type="project" value="InterPro"/>
</dbReference>
<reference evidence="2 3" key="1">
    <citation type="submission" date="2015-11" db="EMBL/GenBank/DDBJ databases">
        <title>Genomic analysis of 38 Legionella species identifies large and diverse effector repertoires.</title>
        <authorList>
            <person name="Burstein D."/>
            <person name="Amaro F."/>
            <person name="Zusman T."/>
            <person name="Lifshitz Z."/>
            <person name="Cohen O."/>
            <person name="Gilbert J.A."/>
            <person name="Pupko T."/>
            <person name="Shuman H.A."/>
            <person name="Segal G."/>
        </authorList>
    </citation>
    <scope>NUCLEOTIDE SEQUENCE [LARGE SCALE GENOMIC DNA]</scope>
    <source>
        <strain evidence="2 3">WIGA</strain>
    </source>
</reference>
<dbReference type="InterPro" id="IPR002559">
    <property type="entry name" value="Transposase_11"/>
</dbReference>
<dbReference type="GO" id="GO:0003677">
    <property type="term" value="F:DNA binding"/>
    <property type="evidence" value="ECO:0007669"/>
    <property type="project" value="InterPro"/>
</dbReference>
<dbReference type="Pfam" id="PF01609">
    <property type="entry name" value="DDE_Tnp_1"/>
    <property type="match status" value="1"/>
</dbReference>
<dbReference type="PANTHER" id="PTHR33408:SF2">
    <property type="entry name" value="TRANSPOSASE DDE DOMAIN-CONTAINING PROTEIN"/>
    <property type="match status" value="1"/>
</dbReference>
<comment type="caution">
    <text evidence="2">The sequence shown here is derived from an EMBL/GenBank/DDBJ whole genome shotgun (WGS) entry which is preliminary data.</text>
</comment>
<dbReference type="EMBL" id="LNXU01000045">
    <property type="protein sequence ID" value="KTC69604.1"/>
    <property type="molecule type" value="Genomic_DNA"/>
</dbReference>
<accession>A0A0W0RES8</accession>
<gene>
    <name evidence="2" type="ORF">Lboz_3120</name>
</gene>
<name>A0A0W0RES8_LEGBO</name>
<evidence type="ECO:0000313" key="3">
    <source>
        <dbReference type="Proteomes" id="UP000054695"/>
    </source>
</evidence>
<dbReference type="PATRIC" id="fig|447.4.peg.3331"/>
<dbReference type="OrthoDB" id="5635346at2"/>